<dbReference type="AlphaFoldDB" id="A0A2I0KR28"/>
<dbReference type="EMBL" id="PGOL01000465">
    <property type="protein sequence ID" value="PKI70266.1"/>
    <property type="molecule type" value="Genomic_DNA"/>
</dbReference>
<accession>A0A2I0KR28</accession>
<dbReference type="Proteomes" id="UP000233551">
    <property type="component" value="Unassembled WGS sequence"/>
</dbReference>
<gene>
    <name evidence="1" type="ORF">CRG98_009343</name>
</gene>
<proteinExistence type="predicted"/>
<comment type="caution">
    <text evidence="1">The sequence shown here is derived from an EMBL/GenBank/DDBJ whole genome shotgun (WGS) entry which is preliminary data.</text>
</comment>
<sequence length="159" mass="18348">MRVDRWKNGWERCKRYFELNGGGSFGLPLEESHGLWLGLASSRVPLDLEESRKKLGARLIERSIFMSEIVRFCPLFAPLRTALLVSVCFVLWAKWLTHRPRLEIDNQRRPRNSRTGFSQCFPSVLMYSETIVTSVCQTRVPKACREAFATIKTSLGRLL</sequence>
<name>A0A2I0KR28_PUNGR</name>
<protein>
    <submittedName>
        <fullName evidence="1">Uncharacterized protein</fullName>
    </submittedName>
</protein>
<organism evidence="1 2">
    <name type="scientific">Punica granatum</name>
    <name type="common">Pomegranate</name>
    <dbReference type="NCBI Taxonomy" id="22663"/>
    <lineage>
        <taxon>Eukaryota</taxon>
        <taxon>Viridiplantae</taxon>
        <taxon>Streptophyta</taxon>
        <taxon>Embryophyta</taxon>
        <taxon>Tracheophyta</taxon>
        <taxon>Spermatophyta</taxon>
        <taxon>Magnoliopsida</taxon>
        <taxon>eudicotyledons</taxon>
        <taxon>Gunneridae</taxon>
        <taxon>Pentapetalae</taxon>
        <taxon>rosids</taxon>
        <taxon>malvids</taxon>
        <taxon>Myrtales</taxon>
        <taxon>Lythraceae</taxon>
        <taxon>Punica</taxon>
    </lineage>
</organism>
<evidence type="ECO:0000313" key="2">
    <source>
        <dbReference type="Proteomes" id="UP000233551"/>
    </source>
</evidence>
<reference evidence="1 2" key="1">
    <citation type="submission" date="2017-11" db="EMBL/GenBank/DDBJ databases">
        <title>De-novo sequencing of pomegranate (Punica granatum L.) genome.</title>
        <authorList>
            <person name="Akparov Z."/>
            <person name="Amiraslanov A."/>
            <person name="Hajiyeva S."/>
            <person name="Abbasov M."/>
            <person name="Kaur K."/>
            <person name="Hamwieh A."/>
            <person name="Solovyev V."/>
            <person name="Salamov A."/>
            <person name="Braich B."/>
            <person name="Kosarev P."/>
            <person name="Mahmoud A."/>
            <person name="Hajiyev E."/>
            <person name="Babayeva S."/>
            <person name="Izzatullayeva V."/>
            <person name="Mammadov A."/>
            <person name="Mammadov A."/>
            <person name="Sharifova S."/>
            <person name="Ojaghi J."/>
            <person name="Eynullazada K."/>
            <person name="Bayramov B."/>
            <person name="Abdulazimova A."/>
            <person name="Shahmuradov I."/>
        </authorList>
    </citation>
    <scope>NUCLEOTIDE SEQUENCE [LARGE SCALE GENOMIC DNA]</scope>
    <source>
        <strain evidence="2">cv. AG2017</strain>
        <tissue evidence="1">Leaf</tissue>
    </source>
</reference>
<keyword evidence="2" id="KW-1185">Reference proteome</keyword>
<evidence type="ECO:0000313" key="1">
    <source>
        <dbReference type="EMBL" id="PKI70266.1"/>
    </source>
</evidence>